<gene>
    <name evidence="1" type="ORF">EGW08_005067</name>
</gene>
<reference evidence="1 2" key="1">
    <citation type="submission" date="2019-01" db="EMBL/GenBank/DDBJ databases">
        <title>A draft genome assembly of the solar-powered sea slug Elysia chlorotica.</title>
        <authorList>
            <person name="Cai H."/>
            <person name="Li Q."/>
            <person name="Fang X."/>
            <person name="Li J."/>
            <person name="Curtis N.E."/>
            <person name="Altenburger A."/>
            <person name="Shibata T."/>
            <person name="Feng M."/>
            <person name="Maeda T."/>
            <person name="Schwartz J.A."/>
            <person name="Shigenobu S."/>
            <person name="Lundholm N."/>
            <person name="Nishiyama T."/>
            <person name="Yang H."/>
            <person name="Hasebe M."/>
            <person name="Li S."/>
            <person name="Pierce S.K."/>
            <person name="Wang J."/>
        </authorList>
    </citation>
    <scope>NUCLEOTIDE SEQUENCE [LARGE SCALE GENOMIC DNA]</scope>
    <source>
        <strain evidence="1">EC2010</strain>
        <tissue evidence="1">Whole organism of an adult</tissue>
    </source>
</reference>
<keyword evidence="2" id="KW-1185">Reference proteome</keyword>
<comment type="caution">
    <text evidence="1">The sequence shown here is derived from an EMBL/GenBank/DDBJ whole genome shotgun (WGS) entry which is preliminary data.</text>
</comment>
<protein>
    <submittedName>
        <fullName evidence="1">Uncharacterized protein</fullName>
    </submittedName>
</protein>
<dbReference type="EMBL" id="RQTK01000117">
    <property type="protein sequence ID" value="RUS87227.1"/>
    <property type="molecule type" value="Genomic_DNA"/>
</dbReference>
<feature type="non-terminal residue" evidence="1">
    <location>
        <position position="254"/>
    </location>
</feature>
<organism evidence="1 2">
    <name type="scientific">Elysia chlorotica</name>
    <name type="common">Eastern emerald elysia</name>
    <name type="synonym">Sea slug</name>
    <dbReference type="NCBI Taxonomy" id="188477"/>
    <lineage>
        <taxon>Eukaryota</taxon>
        <taxon>Metazoa</taxon>
        <taxon>Spiralia</taxon>
        <taxon>Lophotrochozoa</taxon>
        <taxon>Mollusca</taxon>
        <taxon>Gastropoda</taxon>
        <taxon>Heterobranchia</taxon>
        <taxon>Euthyneura</taxon>
        <taxon>Panpulmonata</taxon>
        <taxon>Sacoglossa</taxon>
        <taxon>Placobranchoidea</taxon>
        <taxon>Plakobranchidae</taxon>
        <taxon>Elysia</taxon>
    </lineage>
</organism>
<dbReference type="AlphaFoldDB" id="A0A433U081"/>
<sequence>MARRSPPITSQAGLSSRERELMVEIDDILPHYVWERLRPKIDQMPWEEAKSACESGLPSHREDASQLFQQLMTEMENYIKAENKYLNRRKNKLHDASAANCRQMDLEMTKIKVKYGDDPVGFVFAVARLQQLASSLDDLRSIGSVDSSPGLGNLQIVDPVTGGTEPTDGLATQDLSQWSNLSPLSTDEISFPDEMTMELSQKFEDLGSMNSEIFSLENLLQHTRDHIEMFDNCVRKIKELAANVFPKGNPPVPT</sequence>
<evidence type="ECO:0000313" key="2">
    <source>
        <dbReference type="Proteomes" id="UP000271974"/>
    </source>
</evidence>
<name>A0A433U081_ELYCH</name>
<evidence type="ECO:0000313" key="1">
    <source>
        <dbReference type="EMBL" id="RUS87227.1"/>
    </source>
</evidence>
<accession>A0A433U081</accession>
<dbReference type="Proteomes" id="UP000271974">
    <property type="component" value="Unassembled WGS sequence"/>
</dbReference>
<proteinExistence type="predicted"/>